<reference evidence="2 3" key="1">
    <citation type="submission" date="2018-04" db="EMBL/GenBank/DDBJ databases">
        <authorList>
            <person name="Vogel A."/>
        </authorList>
    </citation>
    <scope>NUCLEOTIDE SEQUENCE [LARGE SCALE GENOMIC DNA]</scope>
</reference>
<protein>
    <submittedName>
        <fullName evidence="2">Uncharacterized protein</fullName>
    </submittedName>
</protein>
<dbReference type="EMBL" id="OOIL02005825">
    <property type="protein sequence ID" value="VFQ96040.1"/>
    <property type="molecule type" value="Genomic_DNA"/>
</dbReference>
<accession>A0A484N4S0</accession>
<feature type="region of interest" description="Disordered" evidence="1">
    <location>
        <begin position="157"/>
        <end position="181"/>
    </location>
</feature>
<dbReference type="AlphaFoldDB" id="A0A484N4S0"/>
<dbReference type="Proteomes" id="UP000595140">
    <property type="component" value="Unassembled WGS sequence"/>
</dbReference>
<sequence length="259" mass="28168">MESDYFLYDSIIPETEFQDIGVEDEVIHLSSTSDAKKEDEVIVIHSDDDDADVAPLEMERVEAIVKEAVEAGKTVVIFVETEEDASYGTTYATIDFIHRVIGEDNKDKIIIYVVPDESSKDALLGTLCAETVLLLLLLFFGFSVFSLDLPDTSASTSFTAPSAARSNGCLGGGQSHRTDQEGDGILCAERGVETSASRDAIRGEEMDNGSSSVKDAIHSRPIRHPCHFLGVAKQAFLNCLGLGSSSESRSKNRKHVKED</sequence>
<proteinExistence type="predicted"/>
<dbReference type="OrthoDB" id="1653570at2759"/>
<evidence type="ECO:0000256" key="1">
    <source>
        <dbReference type="SAM" id="MobiDB-lite"/>
    </source>
</evidence>
<keyword evidence="3" id="KW-1185">Reference proteome</keyword>
<name>A0A484N4S0_9ASTE</name>
<organism evidence="2 3">
    <name type="scientific">Cuscuta campestris</name>
    <dbReference type="NCBI Taxonomy" id="132261"/>
    <lineage>
        <taxon>Eukaryota</taxon>
        <taxon>Viridiplantae</taxon>
        <taxon>Streptophyta</taxon>
        <taxon>Embryophyta</taxon>
        <taxon>Tracheophyta</taxon>
        <taxon>Spermatophyta</taxon>
        <taxon>Magnoliopsida</taxon>
        <taxon>eudicotyledons</taxon>
        <taxon>Gunneridae</taxon>
        <taxon>Pentapetalae</taxon>
        <taxon>asterids</taxon>
        <taxon>lamiids</taxon>
        <taxon>Solanales</taxon>
        <taxon>Convolvulaceae</taxon>
        <taxon>Cuscuteae</taxon>
        <taxon>Cuscuta</taxon>
        <taxon>Cuscuta subgen. Grammica</taxon>
        <taxon>Cuscuta sect. Cleistogrammica</taxon>
    </lineage>
</organism>
<evidence type="ECO:0000313" key="3">
    <source>
        <dbReference type="Proteomes" id="UP000595140"/>
    </source>
</evidence>
<evidence type="ECO:0000313" key="2">
    <source>
        <dbReference type="EMBL" id="VFQ96040.1"/>
    </source>
</evidence>
<gene>
    <name evidence="2" type="ORF">CCAM_LOCUS37816</name>
</gene>